<keyword evidence="1" id="KW-0732">Signal</keyword>
<feature type="chain" id="PRO_5005466501" description="Fibronectin type-III domain-containing protein" evidence="1">
    <location>
        <begin position="23"/>
        <end position="545"/>
    </location>
</feature>
<accession>A0A0K1Q2W4</accession>
<dbReference type="STRING" id="1391654.AKJ09_06741"/>
<keyword evidence="3" id="KW-1185">Reference proteome</keyword>
<dbReference type="KEGG" id="llu:AKJ09_06741"/>
<dbReference type="Proteomes" id="UP000064967">
    <property type="component" value="Chromosome"/>
</dbReference>
<evidence type="ECO:0000256" key="1">
    <source>
        <dbReference type="SAM" id="SignalP"/>
    </source>
</evidence>
<sequence length="545" mass="57899">MRKHLWLAAVPLVLAGAIAACGGDDTTSGNGTNAGADGGGPANDVEPVVVRTIERDGFSNGKLTDKTLDWFVGLSAIVTVDGVTKTIAGTVDRATGVGTIAGVPHVPFVLEMREGGENGAPLVIRRYPSSELRSVRLGPNYWRRGDTVAMTSDTRLALTIDAPQSFNDSSFWWLSPESQFARRMDWVDPTVWTSPNETNVPGKDATSATDWTAGGDALVQPYGADASGLPVAASGDHLFLLQNQWSTFAGPPETSNAWHNAELSSVVGMIAYTDETLANGTVNTLRGTLASPPTEKVSLDFRGSTFAAFRNLAKYPPGAYAAAEIAVTREVGPGPELFAATTIPSWALFSNGEPDGVRYDDPGDLAVTLDLPHLQLPNLREFVNTTYTWGVKVNTRAGEVLYTTASTVMHRKTSTTITSALELGPVQNLTVGDSPLGWDGQGVVQAGDLTVRFDAPALGTPEYYVVKASLLRPRKDYEGDTSYGVAYITTRETSAVIPADVLRPGSMYFVSVAAVRDGSDFAEPTVVKSEDAVSTSIFSPPFVVQ</sequence>
<evidence type="ECO:0008006" key="4">
    <source>
        <dbReference type="Google" id="ProtNLM"/>
    </source>
</evidence>
<gene>
    <name evidence="2" type="ORF">AKJ09_06741</name>
</gene>
<evidence type="ECO:0000313" key="3">
    <source>
        <dbReference type="Proteomes" id="UP000064967"/>
    </source>
</evidence>
<feature type="signal peptide" evidence="1">
    <location>
        <begin position="1"/>
        <end position="22"/>
    </location>
</feature>
<evidence type="ECO:0000313" key="2">
    <source>
        <dbReference type="EMBL" id="AKV00078.1"/>
    </source>
</evidence>
<proteinExistence type="predicted"/>
<protein>
    <recommendedName>
        <fullName evidence="4">Fibronectin type-III domain-containing protein</fullName>
    </recommendedName>
</protein>
<organism evidence="2 3">
    <name type="scientific">Labilithrix luteola</name>
    <dbReference type="NCBI Taxonomy" id="1391654"/>
    <lineage>
        <taxon>Bacteria</taxon>
        <taxon>Pseudomonadati</taxon>
        <taxon>Myxococcota</taxon>
        <taxon>Polyangia</taxon>
        <taxon>Polyangiales</taxon>
        <taxon>Labilitrichaceae</taxon>
        <taxon>Labilithrix</taxon>
    </lineage>
</organism>
<dbReference type="PROSITE" id="PS51257">
    <property type="entry name" value="PROKAR_LIPOPROTEIN"/>
    <property type="match status" value="1"/>
</dbReference>
<dbReference type="EMBL" id="CP012333">
    <property type="protein sequence ID" value="AKV00078.1"/>
    <property type="molecule type" value="Genomic_DNA"/>
</dbReference>
<reference evidence="2 3" key="1">
    <citation type="submission" date="2015-08" db="EMBL/GenBank/DDBJ databases">
        <authorList>
            <person name="Babu N.S."/>
            <person name="Beckwith C.J."/>
            <person name="Beseler K.G."/>
            <person name="Brison A."/>
            <person name="Carone J.V."/>
            <person name="Caskin T.P."/>
            <person name="Diamond M."/>
            <person name="Durham M.E."/>
            <person name="Foxe J.M."/>
            <person name="Go M."/>
            <person name="Henderson B.A."/>
            <person name="Jones I.B."/>
            <person name="McGettigan J.A."/>
            <person name="Micheletti S.J."/>
            <person name="Nasrallah M.E."/>
            <person name="Ortiz D."/>
            <person name="Piller C.R."/>
            <person name="Privatt S.R."/>
            <person name="Schneider S.L."/>
            <person name="Sharp S."/>
            <person name="Smith T.C."/>
            <person name="Stanton J.D."/>
            <person name="Ullery H.E."/>
            <person name="Wilson R.J."/>
            <person name="Serrano M.G."/>
            <person name="Buck G."/>
            <person name="Lee V."/>
            <person name="Wang Y."/>
            <person name="Carvalho R."/>
            <person name="Voegtly L."/>
            <person name="Shi R."/>
            <person name="Duckworth R."/>
            <person name="Johnson A."/>
            <person name="Loviza R."/>
            <person name="Walstead R."/>
            <person name="Shah Z."/>
            <person name="Kiflezghi M."/>
            <person name="Wade K."/>
            <person name="Ball S.L."/>
            <person name="Bradley K.W."/>
            <person name="Asai D.J."/>
            <person name="Bowman C.A."/>
            <person name="Russell D.A."/>
            <person name="Pope W.H."/>
            <person name="Jacobs-Sera D."/>
            <person name="Hendrix R.W."/>
            <person name="Hatfull G.F."/>
        </authorList>
    </citation>
    <scope>NUCLEOTIDE SEQUENCE [LARGE SCALE GENOMIC DNA]</scope>
    <source>
        <strain evidence="2 3">DSM 27648</strain>
    </source>
</reference>
<dbReference type="AlphaFoldDB" id="A0A0K1Q2W4"/>
<name>A0A0K1Q2W4_9BACT</name>
<dbReference type="RefSeq" id="WP_146651435.1">
    <property type="nucleotide sequence ID" value="NZ_CP012333.1"/>
</dbReference>
<dbReference type="OrthoDB" id="1265391at2"/>